<name>A0A9W6VFL8_9PSEU</name>
<evidence type="ECO:0000313" key="2">
    <source>
        <dbReference type="Proteomes" id="UP001165136"/>
    </source>
</evidence>
<gene>
    <name evidence="1" type="ORF">Atai01_16230</name>
</gene>
<sequence>MADDTGGVRGSAVAGIFGVGQQVNQMAEDAKKLLANAKAGKWAVDEETGTHLKRAFTQMQDRLNDIAGRLWRLERAPMLGNDDYAKAVAQHGSCGCDGGLGGAAKSIDWHRPRR</sequence>
<accession>A0A9W6VFL8</accession>
<comment type="caution">
    <text evidence="1">The sequence shown here is derived from an EMBL/GenBank/DDBJ whole genome shotgun (WGS) entry which is preliminary data.</text>
</comment>
<reference evidence="1" key="1">
    <citation type="submission" date="2023-03" db="EMBL/GenBank/DDBJ databases">
        <title>Amycolatopsis taiwanensis NBRC 103393.</title>
        <authorList>
            <person name="Ichikawa N."/>
            <person name="Sato H."/>
            <person name="Tonouchi N."/>
        </authorList>
    </citation>
    <scope>NUCLEOTIDE SEQUENCE</scope>
    <source>
        <strain evidence="1">NBRC 103393</strain>
    </source>
</reference>
<dbReference type="RefSeq" id="WP_285486393.1">
    <property type="nucleotide sequence ID" value="NZ_BSTI01000003.1"/>
</dbReference>
<keyword evidence="2" id="KW-1185">Reference proteome</keyword>
<organism evidence="1 2">
    <name type="scientific">Amycolatopsis taiwanensis</name>
    <dbReference type="NCBI Taxonomy" id="342230"/>
    <lineage>
        <taxon>Bacteria</taxon>
        <taxon>Bacillati</taxon>
        <taxon>Actinomycetota</taxon>
        <taxon>Actinomycetes</taxon>
        <taxon>Pseudonocardiales</taxon>
        <taxon>Pseudonocardiaceae</taxon>
        <taxon>Amycolatopsis</taxon>
    </lineage>
</organism>
<evidence type="ECO:0000313" key="1">
    <source>
        <dbReference type="EMBL" id="GLY65004.1"/>
    </source>
</evidence>
<proteinExistence type="predicted"/>
<dbReference type="AlphaFoldDB" id="A0A9W6VFL8"/>
<protein>
    <submittedName>
        <fullName evidence="1">Uncharacterized protein</fullName>
    </submittedName>
</protein>
<dbReference type="Proteomes" id="UP001165136">
    <property type="component" value="Unassembled WGS sequence"/>
</dbReference>
<dbReference type="EMBL" id="BSTI01000003">
    <property type="protein sequence ID" value="GLY65004.1"/>
    <property type="molecule type" value="Genomic_DNA"/>
</dbReference>